<evidence type="ECO:0000313" key="1">
    <source>
        <dbReference type="EMBL" id="GAG57496.1"/>
    </source>
</evidence>
<comment type="caution">
    <text evidence="1">The sequence shown here is derived from an EMBL/GenBank/DDBJ whole genome shotgun (WGS) entry which is preliminary data.</text>
</comment>
<organism evidence="1">
    <name type="scientific">marine sediment metagenome</name>
    <dbReference type="NCBI Taxonomy" id="412755"/>
    <lineage>
        <taxon>unclassified sequences</taxon>
        <taxon>metagenomes</taxon>
        <taxon>ecological metagenomes</taxon>
    </lineage>
</organism>
<dbReference type="AlphaFoldDB" id="X1ABN0"/>
<protein>
    <submittedName>
        <fullName evidence="1">Uncharacterized protein</fullName>
    </submittedName>
</protein>
<gene>
    <name evidence="1" type="ORF">S01H4_19586</name>
</gene>
<feature type="non-terminal residue" evidence="1">
    <location>
        <position position="335"/>
    </location>
</feature>
<accession>X1ABN0</accession>
<name>X1ABN0_9ZZZZ</name>
<sequence length="335" mass="37642">MGDALLFASKSGYKTDYEVINLEDTFNDPYKTLNLISTTEDLYSYNFQFYDDLTTNTIDGGVTFILKDEHGVTINSNITTGTGMLNIIGSIPYPAELLISARHNNYISIDDYAQTFGSYARRIYLKPKYNLSITDLFSISGYVLDENDELLTYTRLRLICKGGYNPKIESDSNGAYEFINIPRSTECSIDIDDTSYISSIYTFKLGANRTRNLTYTLRSGSGIDDRVNFNVYVIDEINRINVEQKIMGAKLYVEGVLKCTTNAFGNCPNSISLLSGELYDIQITKEGFEPHPQEILSSDYAILPLKVSMVPIGLQECQIKGETVYLQGEIERSIS</sequence>
<proteinExistence type="predicted"/>
<dbReference type="EMBL" id="BART01008743">
    <property type="protein sequence ID" value="GAG57496.1"/>
    <property type="molecule type" value="Genomic_DNA"/>
</dbReference>
<reference evidence="1" key="1">
    <citation type="journal article" date="2014" name="Front. Microbiol.">
        <title>High frequency of phylogenetically diverse reductive dehalogenase-homologous genes in deep subseafloor sedimentary metagenomes.</title>
        <authorList>
            <person name="Kawai M."/>
            <person name="Futagami T."/>
            <person name="Toyoda A."/>
            <person name="Takaki Y."/>
            <person name="Nishi S."/>
            <person name="Hori S."/>
            <person name="Arai W."/>
            <person name="Tsubouchi T."/>
            <person name="Morono Y."/>
            <person name="Uchiyama I."/>
            <person name="Ito T."/>
            <person name="Fujiyama A."/>
            <person name="Inagaki F."/>
            <person name="Takami H."/>
        </authorList>
    </citation>
    <scope>NUCLEOTIDE SEQUENCE</scope>
    <source>
        <strain evidence="1">Expedition CK06-06</strain>
    </source>
</reference>